<dbReference type="Proteomes" id="UP001498398">
    <property type="component" value="Unassembled WGS sequence"/>
</dbReference>
<keyword evidence="1" id="KW-0812">Transmembrane</keyword>
<name>A0ABR1JCI1_9AGAR</name>
<dbReference type="EMBL" id="JBANRG010000028">
    <property type="protein sequence ID" value="KAK7452732.1"/>
    <property type="molecule type" value="Genomic_DNA"/>
</dbReference>
<organism evidence="2 3">
    <name type="scientific">Marasmiellus scandens</name>
    <dbReference type="NCBI Taxonomy" id="2682957"/>
    <lineage>
        <taxon>Eukaryota</taxon>
        <taxon>Fungi</taxon>
        <taxon>Dikarya</taxon>
        <taxon>Basidiomycota</taxon>
        <taxon>Agaricomycotina</taxon>
        <taxon>Agaricomycetes</taxon>
        <taxon>Agaricomycetidae</taxon>
        <taxon>Agaricales</taxon>
        <taxon>Marasmiineae</taxon>
        <taxon>Omphalotaceae</taxon>
        <taxon>Marasmiellus</taxon>
    </lineage>
</organism>
<gene>
    <name evidence="2" type="ORF">VKT23_012133</name>
</gene>
<keyword evidence="1" id="KW-1133">Transmembrane helix</keyword>
<evidence type="ECO:0000313" key="2">
    <source>
        <dbReference type="EMBL" id="KAK7452732.1"/>
    </source>
</evidence>
<feature type="transmembrane region" description="Helical" evidence="1">
    <location>
        <begin position="14"/>
        <end position="34"/>
    </location>
</feature>
<keyword evidence="1" id="KW-0472">Membrane</keyword>
<comment type="caution">
    <text evidence="2">The sequence shown here is derived from an EMBL/GenBank/DDBJ whole genome shotgun (WGS) entry which is preliminary data.</text>
</comment>
<accession>A0ABR1JCI1</accession>
<evidence type="ECO:0000313" key="3">
    <source>
        <dbReference type="Proteomes" id="UP001498398"/>
    </source>
</evidence>
<keyword evidence="3" id="KW-1185">Reference proteome</keyword>
<proteinExistence type="predicted"/>
<reference evidence="2 3" key="1">
    <citation type="submission" date="2024-01" db="EMBL/GenBank/DDBJ databases">
        <title>A draft genome for the cacao thread blight pathogen Marasmiellus scandens.</title>
        <authorList>
            <person name="Baruah I.K."/>
            <person name="Leung J."/>
            <person name="Bukari Y."/>
            <person name="Amoako-Attah I."/>
            <person name="Meinhardt L.W."/>
            <person name="Bailey B.A."/>
            <person name="Cohen S.P."/>
        </authorList>
    </citation>
    <scope>NUCLEOTIDE SEQUENCE [LARGE SCALE GENOMIC DNA]</scope>
    <source>
        <strain evidence="2 3">GH-19</strain>
    </source>
</reference>
<evidence type="ECO:0000256" key="1">
    <source>
        <dbReference type="SAM" id="Phobius"/>
    </source>
</evidence>
<protein>
    <submittedName>
        <fullName evidence="2">Uncharacterized protein</fullName>
    </submittedName>
</protein>
<sequence>MLSNPSGRIPTDNAFFFGLCLLASSLYHVILCHLSAFQPVLIRDHCCNYISIFTCQLLVSLPPLHYERIIPLPSPVHTLPSSISVFFSPLPIPPHPKPLLLPTTISTYFR</sequence>